<sequence length="553" mass="61882">MKNKYIINSLIAAAMLSVVGCKNDYDPMDTLCDVSWYTSETIKQSGVYKVNVDSFISFMDLSQGCLKHEWIIEEGSKFLKNDFNYKDGNLSSQVDENKGLVSTRQQESVFFAKPGMTKVVLRNVFSEWVRSNTSEPVEAVKEGDDWVLTKEFPIDVYGKLDPAVTVKKLDGTVVLDIEPGYEVSDDKEQWTKIELMAGDQLVFIDKEGGDRPDSRTWAVANRTYSDKEAVVRFTNANTFSGFTISSSRKEPKANVRKIIPLVVTVKPCTDPFEIDYASSYVDVTSPDIIVLQAKNGAFLKATGVTDDFTVKVASDNTELDVIEVVIDESDNSRLNLKLATPVYPDEKILVSYNAGANEIVATNANRVLQNFSDQEIRNDYLGESVIPDAALKLCGFELPYAGNYWADNNSLKHCSLSGDRYYEGAQSLKVDINSVLSSQIFFMQSEPKYFALEPGTYKLMHYIYVEKAGSGLAGKPYSAYSMGANNEQHDEDGQIVQFKFPEKTGEWVLNSLVVTYTADDIKNGKMGYKFVFPQTTPQGSLFYIDNINLIKLR</sequence>
<evidence type="ECO:0000313" key="2">
    <source>
        <dbReference type="Proteomes" id="UP001198461"/>
    </source>
</evidence>
<organism evidence="1 2">
    <name type="scientific">Bacteroides xylanisolvens</name>
    <dbReference type="NCBI Taxonomy" id="371601"/>
    <lineage>
        <taxon>Bacteria</taxon>
        <taxon>Pseudomonadati</taxon>
        <taxon>Bacteroidota</taxon>
        <taxon>Bacteroidia</taxon>
        <taxon>Bacteroidales</taxon>
        <taxon>Bacteroidaceae</taxon>
        <taxon>Bacteroides</taxon>
    </lineage>
</organism>
<protein>
    <recommendedName>
        <fullName evidence="3">BACON domain-containing protein</fullName>
    </recommendedName>
</protein>
<proteinExistence type="predicted"/>
<reference evidence="1" key="1">
    <citation type="submission" date="2023-08" db="EMBL/GenBank/DDBJ databases">
        <title>Mucin Metabolism Genes Underlie the Key Renovations of Bacteroides xylanisolvens Genomes in Captive Great Apes.</title>
        <authorList>
            <person name="Nishida A.H."/>
        </authorList>
    </citation>
    <scope>NUCLEOTIDE SEQUENCE</scope>
    <source>
        <strain evidence="1">P13.H9</strain>
    </source>
</reference>
<evidence type="ECO:0000313" key="1">
    <source>
        <dbReference type="EMBL" id="MCA4706381.1"/>
    </source>
</evidence>
<name>A0AAW4T5I9_9BACE</name>
<dbReference type="EMBL" id="JAIWYE010000037">
    <property type="protein sequence ID" value="MCA4706381.1"/>
    <property type="molecule type" value="Genomic_DNA"/>
</dbReference>
<comment type="caution">
    <text evidence="1">The sequence shown here is derived from an EMBL/GenBank/DDBJ whole genome shotgun (WGS) entry which is preliminary data.</text>
</comment>
<dbReference type="Gene3D" id="2.60.120.260">
    <property type="entry name" value="Galactose-binding domain-like"/>
    <property type="match status" value="1"/>
</dbReference>
<dbReference type="RefSeq" id="WP_128859082.1">
    <property type="nucleotide sequence ID" value="NZ_CP072212.1"/>
</dbReference>
<dbReference type="AlphaFoldDB" id="A0AAW4T5I9"/>
<gene>
    <name evidence="1" type="ORF">LD004_22530</name>
</gene>
<dbReference type="Proteomes" id="UP001198461">
    <property type="component" value="Unassembled WGS sequence"/>
</dbReference>
<dbReference type="PROSITE" id="PS51257">
    <property type="entry name" value="PROKAR_LIPOPROTEIN"/>
    <property type="match status" value="1"/>
</dbReference>
<accession>A0AAW4T5I9</accession>
<evidence type="ECO:0008006" key="3">
    <source>
        <dbReference type="Google" id="ProtNLM"/>
    </source>
</evidence>